<keyword evidence="5" id="KW-0067">ATP-binding</keyword>
<evidence type="ECO:0000256" key="4">
    <source>
        <dbReference type="ARBA" id="ARBA00022806"/>
    </source>
</evidence>
<evidence type="ECO:0000313" key="8">
    <source>
        <dbReference type="Proteomes" id="UP000184275"/>
    </source>
</evidence>
<evidence type="ECO:0000259" key="6">
    <source>
        <dbReference type="PROSITE" id="PS51192"/>
    </source>
</evidence>
<dbReference type="GO" id="GO:0005524">
    <property type="term" value="F:ATP binding"/>
    <property type="evidence" value="ECO:0007669"/>
    <property type="project" value="UniProtKB-KW"/>
</dbReference>
<proteinExistence type="inferred from homology"/>
<dbReference type="InterPro" id="IPR041677">
    <property type="entry name" value="DNA2/NAM7_AAA_11"/>
</dbReference>
<dbReference type="Pfam" id="PF13087">
    <property type="entry name" value="AAA_12"/>
    <property type="match status" value="1"/>
</dbReference>
<keyword evidence="4" id="KW-0347">Helicase</keyword>
<dbReference type="PANTHER" id="PTHR43788:SF8">
    <property type="entry name" value="DNA-BINDING PROTEIN SMUBP-2"/>
    <property type="match status" value="1"/>
</dbReference>
<dbReference type="InterPro" id="IPR014001">
    <property type="entry name" value="Helicase_ATP-bd"/>
</dbReference>
<comment type="similarity">
    <text evidence="1">Belongs to the DNA2/NAM7 helicase family.</text>
</comment>
<dbReference type="Pfam" id="PF13086">
    <property type="entry name" value="AAA_11"/>
    <property type="match status" value="2"/>
</dbReference>
<dbReference type="SUPFAM" id="SSF52540">
    <property type="entry name" value="P-loop containing nucleoside triphosphate hydrolases"/>
    <property type="match status" value="2"/>
</dbReference>
<keyword evidence="3" id="KW-0378">Hydrolase</keyword>
<dbReference type="Proteomes" id="UP000184275">
    <property type="component" value="Unassembled WGS sequence"/>
</dbReference>
<evidence type="ECO:0000313" key="7">
    <source>
        <dbReference type="EMBL" id="SHK74162.1"/>
    </source>
</evidence>
<dbReference type="InterPro" id="IPR050534">
    <property type="entry name" value="Coronavir_polyprotein_1ab"/>
</dbReference>
<keyword evidence="8" id="KW-1185">Reference proteome</keyword>
<evidence type="ECO:0000256" key="3">
    <source>
        <dbReference type="ARBA" id="ARBA00022801"/>
    </source>
</evidence>
<dbReference type="AlphaFoldDB" id="A0A1M6UY36"/>
<gene>
    <name evidence="7" type="ORF">SAMN05720469_1161</name>
</gene>
<dbReference type="InterPro" id="IPR041679">
    <property type="entry name" value="DNA2/NAM7-like_C"/>
</dbReference>
<dbReference type="PANTHER" id="PTHR43788">
    <property type="entry name" value="DNA2/NAM7 HELICASE FAMILY MEMBER"/>
    <property type="match status" value="1"/>
</dbReference>
<reference evidence="8" key="1">
    <citation type="submission" date="2016-11" db="EMBL/GenBank/DDBJ databases">
        <authorList>
            <person name="Varghese N."/>
            <person name="Submissions S."/>
        </authorList>
    </citation>
    <scope>NUCLEOTIDE SEQUENCE [LARGE SCALE GENOMIC DNA]</scope>
    <source>
        <strain evidence="8">UWOS</strain>
    </source>
</reference>
<accession>A0A1M6UY36</accession>
<dbReference type="Gene3D" id="3.40.50.300">
    <property type="entry name" value="P-loop containing nucleotide triphosphate hydrolases"/>
    <property type="match status" value="3"/>
</dbReference>
<dbReference type="GO" id="GO:0016787">
    <property type="term" value="F:hydrolase activity"/>
    <property type="evidence" value="ECO:0007669"/>
    <property type="project" value="UniProtKB-KW"/>
</dbReference>
<evidence type="ECO:0000256" key="1">
    <source>
        <dbReference type="ARBA" id="ARBA00007913"/>
    </source>
</evidence>
<evidence type="ECO:0000256" key="2">
    <source>
        <dbReference type="ARBA" id="ARBA00022741"/>
    </source>
</evidence>
<dbReference type="InterPro" id="IPR027417">
    <property type="entry name" value="P-loop_NTPase"/>
</dbReference>
<dbReference type="PROSITE" id="PS51192">
    <property type="entry name" value="HELICASE_ATP_BIND_1"/>
    <property type="match status" value="1"/>
</dbReference>
<dbReference type="InterPro" id="IPR047187">
    <property type="entry name" value="SF1_C_Upf1"/>
</dbReference>
<feature type="domain" description="Helicase ATP-binding" evidence="6">
    <location>
        <begin position="459"/>
        <end position="666"/>
    </location>
</feature>
<keyword evidence="2" id="KW-0547">Nucleotide-binding</keyword>
<organism evidence="7 8">
    <name type="scientific">Fibrobacter intestinalis</name>
    <dbReference type="NCBI Taxonomy" id="28122"/>
    <lineage>
        <taxon>Bacteria</taxon>
        <taxon>Pseudomonadati</taxon>
        <taxon>Fibrobacterota</taxon>
        <taxon>Fibrobacteria</taxon>
        <taxon>Fibrobacterales</taxon>
        <taxon>Fibrobacteraceae</taxon>
        <taxon>Fibrobacter</taxon>
    </lineage>
</organism>
<name>A0A1M6UY36_9BACT</name>
<sequence length="1103" mass="129708">MVGNIHLISFLNFFQVAVKRYTMAMNPQNNHQSNNLSRNRDFFYEALVHSESNDPNRLEGRKNALFKATYSSLKPYLDFLSNAIKSEEKKTDYECNFKILKSHDSYKLEWEFPRYSISKNQLIPKIAFNIENIELKEEKNRFIFEDTDKMITFSQNQAILSKDYKKLLSIANDSDWNDQISRIDNGDKVTLNGKEIDFSLTKIDLEKGTTFSQNDVNYTIKEILNNDDDIIFEIEQPKKGFVKTKDPILLNSNSLNIKPIIPKPEKLYFNETNKEWEFQKEDDEYTSEEKPQSMKLKDGAGYLYRLRPYENSKRGKNRAILQLLDPDDINEGEKTASDHFVENEMLQEIYQGDKKNTFKVQKIKTDERQLIVDKSNDNNELDPSLPIKMVIDTNNLKRQTYAIRTLLNSPVKEHRKLIQLFERKESVRWPQNSNASIQNWNILNDDKYNGVDSQREFVRKSMGSNDFMLLEGPPGSGKTTAILELILQLIAKDKRILLSASTHVAIDNILDKIKKHPEVVPLRLGREGSIGESVKEYLIDNKVKTLTQNGWNEEAAERFLLDSSNLVCGTTMGIQNHPDFRWKKNGKIVVPIYDVMIIDEASKTTFQEFIVPALYAKKWIIVGDIQQLAPYSETEYLKAHLTQCTGTKTQQMSVLAYLLNDLFNPRMRKRDFKYPDDKPYPLAIELPDGCTEEDFKKYSKRNCFESIPSNIAYAKGDRFFDITSMKEISCLQLYTKPLLLLEAHSLKRAINFIPETYNIISMIGTEIKESFKRRQSLYDKKSKYENRLVTQEDLKKFLNKEWASEVSWRLIRKFERRNLKESYYEKQLTNLIPENDEKIKDTIEDIEHIFFPSILELLQKGNKEKQKFETTLTKGFNQIDSTAFVNRFERLDYQHRMHPEISKFSREHFYGEERGIPALQDGKEIKREWEYDRYPSHAIWINVKRDDKYDKNNKQNKNISEKMAIQHELEKFILWAKNHPRQNEKWTAAVLTYYRPQETVLRDMLQKYTGQANHFSLFQKDEVEIQLHTVDKFQGREADIVFISMCRNKGVGFMDNTNRMNVALTRAKYQRVIVGDYDHFSKQHFSEELKMLARESQIFNRGR</sequence>
<dbReference type="EMBL" id="FRAW01000016">
    <property type="protein sequence ID" value="SHK74162.1"/>
    <property type="molecule type" value="Genomic_DNA"/>
</dbReference>
<dbReference type="GO" id="GO:0043139">
    <property type="term" value="F:5'-3' DNA helicase activity"/>
    <property type="evidence" value="ECO:0007669"/>
    <property type="project" value="TreeGrafter"/>
</dbReference>
<dbReference type="CDD" id="cd18808">
    <property type="entry name" value="SF1_C_Upf1"/>
    <property type="match status" value="1"/>
</dbReference>
<protein>
    <submittedName>
        <fullName evidence="7">AAA domain-containing protein</fullName>
    </submittedName>
</protein>
<evidence type="ECO:0000256" key="5">
    <source>
        <dbReference type="ARBA" id="ARBA00022840"/>
    </source>
</evidence>